<accession>R1G369</accession>
<dbReference type="AlphaFoldDB" id="R1G369"/>
<evidence type="ECO:0000256" key="1">
    <source>
        <dbReference type="SAM" id="Phobius"/>
    </source>
</evidence>
<keyword evidence="1" id="KW-0812">Transmembrane</keyword>
<evidence type="ECO:0000313" key="3">
    <source>
        <dbReference type="Proteomes" id="UP000053279"/>
    </source>
</evidence>
<protein>
    <submittedName>
        <fullName evidence="2">Uncharacterized protein</fullName>
    </submittedName>
</protein>
<organism evidence="2 3">
    <name type="scientific">Nanobsidianus stetteri</name>
    <dbReference type="NCBI Taxonomy" id="1294122"/>
    <lineage>
        <taxon>Archaea</taxon>
        <taxon>Nanobdellota</taxon>
        <taxon>Candidatus Nanoarchaeia</taxon>
        <taxon>Nanoarchaeales</taxon>
        <taxon>Nanopusillaceae</taxon>
        <taxon>Candidatus Nanobsidianus</taxon>
    </lineage>
</organism>
<proteinExistence type="predicted"/>
<feature type="transmembrane region" description="Helical" evidence="1">
    <location>
        <begin position="102"/>
        <end position="126"/>
    </location>
</feature>
<keyword evidence="1" id="KW-0472">Membrane</keyword>
<evidence type="ECO:0000313" key="2">
    <source>
        <dbReference type="EMBL" id="EOD42511.1"/>
    </source>
</evidence>
<comment type="caution">
    <text evidence="2">The sequence shown here is derived from an EMBL/GenBank/DDBJ whole genome shotgun (WGS) entry which is preliminary data.</text>
</comment>
<dbReference type="Proteomes" id="UP000053279">
    <property type="component" value="Unassembled WGS sequence"/>
</dbReference>
<reference evidence="2 3" key="1">
    <citation type="submission" date="2013-02" db="EMBL/GenBank/DDBJ databases">
        <title>Insights into archaeal evolution and symbiosis from the genomes of a Nanoarchaeon and its crenarchaeal host from Yellowstone National Park.</title>
        <authorList>
            <person name="Podar M."/>
            <person name="Makarova K.S."/>
            <person name="Graham D.E."/>
            <person name="Wolf Y.I."/>
            <person name="Koonin E.V."/>
            <person name="Reysenbach A.-L."/>
        </authorList>
    </citation>
    <scope>NUCLEOTIDE SEQUENCE [LARGE SCALE GENOMIC DNA]</scope>
</reference>
<gene>
    <name evidence="2" type="ORF">Nst1_241</name>
</gene>
<keyword evidence="3" id="KW-1185">Reference proteome</keyword>
<feature type="transmembrane region" description="Helical" evidence="1">
    <location>
        <begin position="60"/>
        <end position="81"/>
    </location>
</feature>
<name>R1G369_NANST</name>
<dbReference type="EMBL" id="APJZ01000002">
    <property type="protein sequence ID" value="EOD42511.1"/>
    <property type="molecule type" value="Genomic_DNA"/>
</dbReference>
<sequence length="420" mass="48678">MIKNYKYLIILTFILNSTNIYSQSNNYIYTWYNESIGTLYLDKQLLESSANILSQYLGPLAPIIIENLPYIVTFLALLFIFRRFLNIFNSLAPESQKFAISALMSLILTYLFWPFVMPILITAFIIKVFRIGKSKLESFKESLSKINPGLSGIFSRSTSDIRNFNRDTKGILRDINKLYRIINHPYIRNLLNPIEKDIETLNNIILYLLKETENERLTQHMLVASSSKFNMVYKDTIYKTEQLSRIINTMFSNISLLRRFGNRIFRTNKFTPKYLIVLRKILNDLNTRLNTTYEEGQKIFADLNRLLISAEAISRKYANEINNNLNINPNIAALLSLDNEGALKREIQIIKNTTNAIYENPSISSLKKIEILSTTLNSTKNLSKSLLNLRKFRGNPKGLLKYYKTAINLSKGILKNLKIR</sequence>
<keyword evidence="1" id="KW-1133">Transmembrane helix</keyword>